<dbReference type="GO" id="GO:0008574">
    <property type="term" value="F:plus-end-directed microtubule motor activity"/>
    <property type="evidence" value="ECO:0007669"/>
    <property type="project" value="TreeGrafter"/>
</dbReference>
<keyword evidence="7" id="KW-0206">Cytoskeleton</keyword>
<comment type="caution">
    <text evidence="13">The sequence shown here is derived from an EMBL/GenBank/DDBJ whole genome shotgun (WGS) entry which is preliminary data.</text>
</comment>
<dbReference type="Gene3D" id="3.40.850.10">
    <property type="entry name" value="Kinesin motor domain"/>
    <property type="match status" value="1"/>
</dbReference>
<feature type="binding site" evidence="9">
    <location>
        <begin position="93"/>
        <end position="100"/>
    </location>
    <ligand>
        <name>ATP</name>
        <dbReference type="ChEBI" id="CHEBI:30616"/>
    </ligand>
</feature>
<dbReference type="PANTHER" id="PTHR47970">
    <property type="entry name" value="KINESIN-LIKE PROTEIN KIF11"/>
    <property type="match status" value="1"/>
</dbReference>
<keyword evidence="14" id="KW-1185">Reference proteome</keyword>
<dbReference type="InterPro" id="IPR047149">
    <property type="entry name" value="KIF11-like"/>
</dbReference>
<dbReference type="FunFam" id="3.40.850.10:FF:000019">
    <property type="entry name" value="Kinesin-like protein KIN-5D"/>
    <property type="match status" value="1"/>
</dbReference>
<dbReference type="Proteomes" id="UP001165085">
    <property type="component" value="Unassembled WGS sequence"/>
</dbReference>
<evidence type="ECO:0000256" key="2">
    <source>
        <dbReference type="ARBA" id="ARBA00022490"/>
    </source>
</evidence>
<dbReference type="PROSITE" id="PS50067">
    <property type="entry name" value="KINESIN_MOTOR_2"/>
    <property type="match status" value="1"/>
</dbReference>
<dbReference type="OrthoDB" id="3176171at2759"/>
<keyword evidence="2" id="KW-0963">Cytoplasm</keyword>
<comment type="subcellular location">
    <subcellularLocation>
        <location evidence="1">Cytoplasm</location>
        <location evidence="1">Cytoskeleton</location>
    </subcellularLocation>
</comment>
<evidence type="ECO:0000313" key="14">
    <source>
        <dbReference type="Proteomes" id="UP001165085"/>
    </source>
</evidence>
<comment type="similarity">
    <text evidence="8">Belongs to the TRAFAC class myosin-kinesin ATPase superfamily. Kinesin family. KIN-5/BimC subfamily.</text>
</comment>
<evidence type="ECO:0000256" key="11">
    <source>
        <dbReference type="SAM" id="MobiDB-lite"/>
    </source>
</evidence>
<evidence type="ECO:0000256" key="1">
    <source>
        <dbReference type="ARBA" id="ARBA00004245"/>
    </source>
</evidence>
<feature type="domain" description="Kinesin motor" evidence="12">
    <location>
        <begin position="7"/>
        <end position="350"/>
    </location>
</feature>
<organism evidence="13 14">
    <name type="scientific">Triparma strigata</name>
    <dbReference type="NCBI Taxonomy" id="1606541"/>
    <lineage>
        <taxon>Eukaryota</taxon>
        <taxon>Sar</taxon>
        <taxon>Stramenopiles</taxon>
        <taxon>Ochrophyta</taxon>
        <taxon>Bolidophyceae</taxon>
        <taxon>Parmales</taxon>
        <taxon>Triparmaceae</taxon>
        <taxon>Triparma</taxon>
    </lineage>
</organism>
<evidence type="ECO:0000256" key="6">
    <source>
        <dbReference type="ARBA" id="ARBA00023175"/>
    </source>
</evidence>
<dbReference type="GO" id="GO:0090307">
    <property type="term" value="P:mitotic spindle assembly"/>
    <property type="evidence" value="ECO:0007669"/>
    <property type="project" value="TreeGrafter"/>
</dbReference>
<dbReference type="GO" id="GO:0051231">
    <property type="term" value="P:spindle elongation"/>
    <property type="evidence" value="ECO:0007669"/>
    <property type="project" value="TreeGrafter"/>
</dbReference>
<sequence>MSKESANVQVVVRLRPMNDRENTLDTLPVVTASTAERSITVIKGSGSRQQRSSYEFDNVFGMYSTQEEVFNSTLRPVIKDVLNGFESTVFAYGQTGTGKTHTMEGSITEEQQQGIIPRSAASIFEQLKDECYISHEVTCQYLEIYNEELCDLFVDNTKKKEQEKLSIMDSKGGVFCAGLSKQPVSSAADVLTQMEKARTQRRIGETKMNKQSSRSHCLFTLNVKAKKQYPDGVMEVNGKLHMVDLAGSECAKSASMDKADKASATRERERMNINRSLLTLGRVISCLKEQSEKKNSNVRVPYRDSKLTRVLQESLGGRCKTVIIATLSPSVSAIEESISTLNYAQSANSIVNKPVATSYLSVGGGSGTAGSMGKQAEGGSQSLEHWHEMECRLQYMQAQVEEAQGALARKHMQQQEIVARAEAAEKKSEELTESLKETQLQLSKSFFSLKSTQNTEEKMSEVVKALFSTLKASVCDGNTLHASLSSNIEHEKECRSQAKSFSTSASALTEEVKQKIMSLNEAVTSHLNASLASSNAAFERQTTNLESVAKLNSSVKENVSSFKVNATSVLTDDVMTVCSNIQNSTEEKVNAIVKTFEDGERLLETEIDQGVKEAESKAETLSSAHTSTFTSKCDAALSKDTDTLKATAATLNGIQSNLSSALEATNEKKATIVSELDTLLVGLSEKLESQAGALTSDCDGITSTVEKAVAHYEETNPHAEMGKETAALQLSTTKFGTAMATKIEQQQALLEEQRKQFLQQKEEQLVAQQQFVKNVMDSMASLMAEQNKKLGELTENTFATATATSDDVTASIEETNSTASNFVSSASSALGKVQEQVNVGLEVDKFVVSTMDSINATVKNISKTTLALKNEINEVKESVQKQLDANGEVDSEFQETTSKVSEEVEGVSTALTGDITSTIAANLEEVQTAGKQAISFGVETIKDTISNMNTMKDPRENVREEVVDGAKNIMSEIKTGIGGVNDVATKVVTDIEAMSSGADEGLSKTEALLAAEIKQAKVDLEATDSAVGEVVAKVQTSAEVEVGGVEKIKEGIVHYVNEIVKCEEEVEDVESRKFYDVDEAVYETPSSEDITAAFGDGEGEIVESGEGMPPVKVPVSVGIATLMSIDERVQMKQKEVAAARKLEMGQENEKKGSMEGKARRRSSIKPGDSVLADVSSEKLNSPSRKSFGGEKIMSINSPKRGRGARATSPKRGSGGARKISPRPSTAGASFSKGTGGAAAAGKTRRTRNAGVVAGSKDC</sequence>
<dbReference type="PROSITE" id="PS00411">
    <property type="entry name" value="KINESIN_MOTOR_1"/>
    <property type="match status" value="1"/>
</dbReference>
<accession>A0A9W6ZFV4</accession>
<evidence type="ECO:0000256" key="3">
    <source>
        <dbReference type="ARBA" id="ARBA00022701"/>
    </source>
</evidence>
<reference evidence="14" key="1">
    <citation type="journal article" date="2023" name="Commun. Biol.">
        <title>Genome analysis of Parmales, the sister group of diatoms, reveals the evolutionary specialization of diatoms from phago-mixotrophs to photoautotrophs.</title>
        <authorList>
            <person name="Ban H."/>
            <person name="Sato S."/>
            <person name="Yoshikawa S."/>
            <person name="Yamada K."/>
            <person name="Nakamura Y."/>
            <person name="Ichinomiya M."/>
            <person name="Sato N."/>
            <person name="Blanc-Mathieu R."/>
            <person name="Endo H."/>
            <person name="Kuwata A."/>
            <person name="Ogata H."/>
        </authorList>
    </citation>
    <scope>NUCLEOTIDE SEQUENCE [LARGE SCALE GENOMIC DNA]</scope>
    <source>
        <strain evidence="14">NIES 3701</strain>
    </source>
</reference>
<feature type="compositionally biased region" description="Basic and acidic residues" evidence="11">
    <location>
        <begin position="1140"/>
        <end position="1157"/>
    </location>
</feature>
<dbReference type="GO" id="GO:0005876">
    <property type="term" value="C:spindle microtubule"/>
    <property type="evidence" value="ECO:0007669"/>
    <property type="project" value="TreeGrafter"/>
</dbReference>
<keyword evidence="6 9" id="KW-0505">Motor protein</keyword>
<dbReference type="CDD" id="cd00106">
    <property type="entry name" value="KISc"/>
    <property type="match status" value="1"/>
</dbReference>
<proteinExistence type="inferred from homology"/>
<dbReference type="GO" id="GO:0007018">
    <property type="term" value="P:microtubule-based movement"/>
    <property type="evidence" value="ECO:0007669"/>
    <property type="project" value="InterPro"/>
</dbReference>
<dbReference type="PRINTS" id="PR00380">
    <property type="entry name" value="KINESINHEAVY"/>
</dbReference>
<evidence type="ECO:0000313" key="13">
    <source>
        <dbReference type="EMBL" id="GMH53654.1"/>
    </source>
</evidence>
<dbReference type="SUPFAM" id="SSF52540">
    <property type="entry name" value="P-loop containing nucleoside triphosphate hydrolases"/>
    <property type="match status" value="1"/>
</dbReference>
<protein>
    <recommendedName>
        <fullName evidence="12">Kinesin motor domain-containing protein</fullName>
    </recommendedName>
</protein>
<dbReference type="GO" id="GO:0005524">
    <property type="term" value="F:ATP binding"/>
    <property type="evidence" value="ECO:0007669"/>
    <property type="project" value="UniProtKB-UniRule"/>
</dbReference>
<dbReference type="InterPro" id="IPR027417">
    <property type="entry name" value="P-loop_NTPase"/>
</dbReference>
<dbReference type="InterPro" id="IPR001752">
    <property type="entry name" value="Kinesin_motor_dom"/>
</dbReference>
<dbReference type="PANTHER" id="PTHR47970:SF12">
    <property type="entry name" value="KINESIN FAMILY MEMBER 11"/>
    <property type="match status" value="1"/>
</dbReference>
<dbReference type="InterPro" id="IPR019821">
    <property type="entry name" value="Kinesin_motor_CS"/>
</dbReference>
<evidence type="ECO:0000256" key="10">
    <source>
        <dbReference type="SAM" id="Coils"/>
    </source>
</evidence>
<keyword evidence="4 9" id="KW-0547">Nucleotide-binding</keyword>
<feature type="coiled-coil region" evidence="10">
    <location>
        <begin position="414"/>
        <end position="441"/>
    </location>
</feature>
<keyword evidence="10" id="KW-0175">Coiled coil</keyword>
<evidence type="ECO:0000256" key="9">
    <source>
        <dbReference type="PROSITE-ProRule" id="PRU00283"/>
    </source>
</evidence>
<dbReference type="SMART" id="SM00129">
    <property type="entry name" value="KISc"/>
    <property type="match status" value="1"/>
</dbReference>
<feature type="region of interest" description="Disordered" evidence="11">
    <location>
        <begin position="1140"/>
        <end position="1258"/>
    </location>
</feature>
<evidence type="ECO:0000256" key="5">
    <source>
        <dbReference type="ARBA" id="ARBA00022840"/>
    </source>
</evidence>
<gene>
    <name evidence="13" type="ORF">TrST_g10167</name>
</gene>
<name>A0A9W6ZFV4_9STRA</name>
<dbReference type="GO" id="GO:0008017">
    <property type="term" value="F:microtubule binding"/>
    <property type="evidence" value="ECO:0007669"/>
    <property type="project" value="InterPro"/>
</dbReference>
<dbReference type="EMBL" id="BRXY01000021">
    <property type="protein sequence ID" value="GMH53654.1"/>
    <property type="molecule type" value="Genomic_DNA"/>
</dbReference>
<dbReference type="GO" id="GO:0072686">
    <property type="term" value="C:mitotic spindle"/>
    <property type="evidence" value="ECO:0007669"/>
    <property type="project" value="TreeGrafter"/>
</dbReference>
<keyword evidence="3" id="KW-0493">Microtubule</keyword>
<dbReference type="AlphaFoldDB" id="A0A9W6ZFV4"/>
<keyword evidence="5 9" id="KW-0067">ATP-binding</keyword>
<evidence type="ECO:0000256" key="4">
    <source>
        <dbReference type="ARBA" id="ARBA00022741"/>
    </source>
</evidence>
<evidence type="ECO:0000256" key="7">
    <source>
        <dbReference type="ARBA" id="ARBA00023212"/>
    </source>
</evidence>
<dbReference type="InterPro" id="IPR036961">
    <property type="entry name" value="Kinesin_motor_dom_sf"/>
</dbReference>
<evidence type="ECO:0000259" key="12">
    <source>
        <dbReference type="PROSITE" id="PS50067"/>
    </source>
</evidence>
<evidence type="ECO:0000256" key="8">
    <source>
        <dbReference type="ARBA" id="ARBA00034704"/>
    </source>
</evidence>
<dbReference type="Pfam" id="PF00225">
    <property type="entry name" value="Kinesin"/>
    <property type="match status" value="1"/>
</dbReference>